<dbReference type="Gene3D" id="3.40.50.1820">
    <property type="entry name" value="alpha/beta hydrolase"/>
    <property type="match status" value="1"/>
</dbReference>
<dbReference type="EC" id="3.1.1.47" evidence="1"/>
<comment type="caution">
    <text evidence="7">The sequence shown here is derived from an EMBL/GenBank/DDBJ whole genome shotgun (WGS) entry which is preliminary data.</text>
</comment>
<dbReference type="GO" id="GO:0016042">
    <property type="term" value="P:lipid catabolic process"/>
    <property type="evidence" value="ECO:0007669"/>
    <property type="project" value="UniProtKB-KW"/>
</dbReference>
<organism evidence="7 8">
    <name type="scientific">Polarella glacialis</name>
    <name type="common">Dinoflagellate</name>
    <dbReference type="NCBI Taxonomy" id="89957"/>
    <lineage>
        <taxon>Eukaryota</taxon>
        <taxon>Sar</taxon>
        <taxon>Alveolata</taxon>
        <taxon>Dinophyceae</taxon>
        <taxon>Suessiales</taxon>
        <taxon>Suessiaceae</taxon>
        <taxon>Polarella</taxon>
    </lineage>
</organism>
<keyword evidence="6" id="KW-0472">Membrane</keyword>
<dbReference type="SUPFAM" id="SSF53474">
    <property type="entry name" value="alpha/beta-Hydrolases"/>
    <property type="match status" value="1"/>
</dbReference>
<evidence type="ECO:0000256" key="5">
    <source>
        <dbReference type="SAM" id="MobiDB-lite"/>
    </source>
</evidence>
<keyword evidence="4" id="KW-0443">Lipid metabolism</keyword>
<dbReference type="PANTHER" id="PTHR10272">
    <property type="entry name" value="PLATELET-ACTIVATING FACTOR ACETYLHYDROLASE"/>
    <property type="match status" value="1"/>
</dbReference>
<keyword evidence="3" id="KW-0442">Lipid degradation</keyword>
<evidence type="ECO:0000256" key="4">
    <source>
        <dbReference type="ARBA" id="ARBA00023098"/>
    </source>
</evidence>
<keyword evidence="6" id="KW-0812">Transmembrane</keyword>
<dbReference type="EMBL" id="CAJNNW010028804">
    <property type="protein sequence ID" value="CAE8697734.1"/>
    <property type="molecule type" value="Genomic_DNA"/>
</dbReference>
<evidence type="ECO:0000256" key="6">
    <source>
        <dbReference type="SAM" id="Phobius"/>
    </source>
</evidence>
<dbReference type="InterPro" id="IPR029058">
    <property type="entry name" value="AB_hydrolase_fold"/>
</dbReference>
<reference evidence="7" key="1">
    <citation type="submission" date="2021-02" db="EMBL/GenBank/DDBJ databases">
        <authorList>
            <person name="Dougan E. K."/>
            <person name="Rhodes N."/>
            <person name="Thang M."/>
            <person name="Chan C."/>
        </authorList>
    </citation>
    <scope>NUCLEOTIDE SEQUENCE</scope>
</reference>
<dbReference type="Proteomes" id="UP000626109">
    <property type="component" value="Unassembled WGS sequence"/>
</dbReference>
<evidence type="ECO:0000313" key="8">
    <source>
        <dbReference type="Proteomes" id="UP000626109"/>
    </source>
</evidence>
<feature type="region of interest" description="Disordered" evidence="5">
    <location>
        <begin position="1"/>
        <end position="28"/>
    </location>
</feature>
<sequence length="442" mass="47236">MSSSAKTQYLPLSPSARGETSTGTESSNTCCSCKFCVCAATVVVLSIALLIIYILTGEGTLAFLRPARGDLVGPHSLGSLRIRLPPAQAGAAPGLFAQVWYPADEGLPILDAESFQWIRPEVQTRVAREYGFPENIAPALLGGQEQLDQPSAPKAAPKDSAGWPLVIFSSGIHGSVELYTQLCRQLASFGAIVVALDYEDGSGIFATNGTTGETIEYVPEPENDNVSGGEFRKLFFLEQRTKELSASVHAVLAAARGASGQGEAPLSEVLRTGDANTMVLAGHSFGATTVVRYIQLYNATTTLRGAMLLDLWEEPLDNVTGMDVPFALLLSEEYATGSRVPGLCKLLSVNAGQSIEAVFFNGTAHEWVSESELFAPRFVLESLEVTGSGDYPVYIDATNRVLSLAFQVLLDPELKESLRERVDAVDPQIVTPFACPLPGLEL</sequence>
<feature type="compositionally biased region" description="Low complexity" evidence="5">
    <location>
        <begin position="18"/>
        <end position="28"/>
    </location>
</feature>
<keyword evidence="2" id="KW-0378">Hydrolase</keyword>
<gene>
    <name evidence="7" type="ORF">PGLA2088_LOCUS30428</name>
</gene>
<protein>
    <recommendedName>
        <fullName evidence="1">1-alkyl-2-acetylglycerophosphocholine esterase</fullName>
        <ecNumber evidence="1">3.1.1.47</ecNumber>
    </recommendedName>
</protein>
<accession>A0A813K8S2</accession>
<feature type="transmembrane region" description="Helical" evidence="6">
    <location>
        <begin position="35"/>
        <end position="55"/>
    </location>
</feature>
<name>A0A813K8S2_POLGL</name>
<dbReference type="PANTHER" id="PTHR10272:SF0">
    <property type="entry name" value="PLATELET-ACTIVATING FACTOR ACETYLHYDROLASE"/>
    <property type="match status" value="1"/>
</dbReference>
<dbReference type="GO" id="GO:0003847">
    <property type="term" value="F:1-alkyl-2-acetylglycerophosphocholine esterase activity"/>
    <property type="evidence" value="ECO:0007669"/>
    <property type="project" value="UniProtKB-EC"/>
</dbReference>
<proteinExistence type="predicted"/>
<evidence type="ECO:0000256" key="2">
    <source>
        <dbReference type="ARBA" id="ARBA00022801"/>
    </source>
</evidence>
<keyword evidence="6" id="KW-1133">Transmembrane helix</keyword>
<evidence type="ECO:0000313" key="7">
    <source>
        <dbReference type="EMBL" id="CAE8697734.1"/>
    </source>
</evidence>
<dbReference type="Pfam" id="PF03403">
    <property type="entry name" value="PAF-AH_p_II"/>
    <property type="match status" value="1"/>
</dbReference>
<evidence type="ECO:0000256" key="1">
    <source>
        <dbReference type="ARBA" id="ARBA00013201"/>
    </source>
</evidence>
<evidence type="ECO:0000256" key="3">
    <source>
        <dbReference type="ARBA" id="ARBA00022963"/>
    </source>
</evidence>
<dbReference type="AlphaFoldDB" id="A0A813K8S2"/>